<proteinExistence type="predicted"/>
<comment type="caution">
    <text evidence="1">The sequence shown here is derived from an EMBL/GenBank/DDBJ whole genome shotgun (WGS) entry which is preliminary data.</text>
</comment>
<evidence type="ECO:0000313" key="2">
    <source>
        <dbReference type="Proteomes" id="UP000031671"/>
    </source>
</evidence>
<evidence type="ECO:0000313" key="1">
    <source>
        <dbReference type="EMBL" id="GAM58198.1"/>
    </source>
</evidence>
<name>A0A0B8P4H5_9VIBR</name>
<dbReference type="AlphaFoldDB" id="A0A0B8P4H5"/>
<organism evidence="1 2">
    <name type="scientific">Vibrio ishigakensis</name>
    <dbReference type="NCBI Taxonomy" id="1481914"/>
    <lineage>
        <taxon>Bacteria</taxon>
        <taxon>Pseudomonadati</taxon>
        <taxon>Pseudomonadota</taxon>
        <taxon>Gammaproteobacteria</taxon>
        <taxon>Vibrionales</taxon>
        <taxon>Vibrionaceae</taxon>
        <taxon>Vibrio</taxon>
    </lineage>
</organism>
<reference evidence="1 2" key="2">
    <citation type="submission" date="2015-01" db="EMBL/GenBank/DDBJ databases">
        <authorList>
            <consortium name="NBRP consortium"/>
            <person name="Sawabe T."/>
            <person name="Meirelles P."/>
            <person name="Feng G."/>
            <person name="Sayaka M."/>
            <person name="Hattori M."/>
            <person name="Ohkuma M."/>
        </authorList>
    </citation>
    <scope>NUCLEOTIDE SEQUENCE [LARGE SCALE GENOMIC DNA]</scope>
    <source>
        <strain evidence="2">JCM 19231</strain>
    </source>
</reference>
<keyword evidence="2" id="KW-1185">Reference proteome</keyword>
<reference evidence="1 2" key="1">
    <citation type="submission" date="2015-01" db="EMBL/GenBank/DDBJ databases">
        <title>Vibrio sp. C1 JCM 19231 whole genome shotgun sequence.</title>
        <authorList>
            <person name="Sawabe T."/>
            <person name="Meirelles P."/>
            <person name="Feng G."/>
            <person name="Sayaka M."/>
            <person name="Hattori M."/>
            <person name="Ohkuma M."/>
        </authorList>
    </citation>
    <scope>NUCLEOTIDE SEQUENCE [LARGE SCALE GENOMIC DNA]</scope>
    <source>
        <strain evidence="2">JCM 19231</strain>
    </source>
</reference>
<gene>
    <name evidence="1" type="ORF">JCM19231_4095</name>
</gene>
<sequence>MQGVLERVPQRLGMSWRYRKIVEEKKSYGWHRHNEYEIAIHRHFKAFALLGIIKVKLGITIWLW</sequence>
<dbReference type="EMBL" id="BBRZ01000077">
    <property type="protein sequence ID" value="GAM58198.1"/>
    <property type="molecule type" value="Genomic_DNA"/>
</dbReference>
<accession>A0A0B8P4H5</accession>
<protein>
    <submittedName>
        <fullName evidence="1">Transcriptional regulator, araC family</fullName>
    </submittedName>
</protein>
<dbReference type="Proteomes" id="UP000031671">
    <property type="component" value="Unassembled WGS sequence"/>
</dbReference>